<dbReference type="Proteomes" id="UP000821845">
    <property type="component" value="Chromosome 3"/>
</dbReference>
<protein>
    <submittedName>
        <fullName evidence="1">Uncharacterized protein</fullName>
    </submittedName>
</protein>
<accession>A0ACB7SN26</accession>
<evidence type="ECO:0000313" key="2">
    <source>
        <dbReference type="Proteomes" id="UP000821845"/>
    </source>
</evidence>
<gene>
    <name evidence="1" type="ORF">HPB50_015198</name>
</gene>
<reference evidence="1" key="1">
    <citation type="submission" date="2020-05" db="EMBL/GenBank/DDBJ databases">
        <title>Large-scale comparative analyses of tick genomes elucidate their genetic diversity and vector capacities.</title>
        <authorList>
            <person name="Jia N."/>
            <person name="Wang J."/>
            <person name="Shi W."/>
            <person name="Du L."/>
            <person name="Sun Y."/>
            <person name="Zhan W."/>
            <person name="Jiang J."/>
            <person name="Wang Q."/>
            <person name="Zhang B."/>
            <person name="Ji P."/>
            <person name="Sakyi L.B."/>
            <person name="Cui X."/>
            <person name="Yuan T."/>
            <person name="Jiang B."/>
            <person name="Yang W."/>
            <person name="Lam T.T.-Y."/>
            <person name="Chang Q."/>
            <person name="Ding S."/>
            <person name="Wang X."/>
            <person name="Zhu J."/>
            <person name="Ruan X."/>
            <person name="Zhao L."/>
            <person name="Wei J."/>
            <person name="Que T."/>
            <person name="Du C."/>
            <person name="Cheng J."/>
            <person name="Dai P."/>
            <person name="Han X."/>
            <person name="Huang E."/>
            <person name="Gao Y."/>
            <person name="Liu J."/>
            <person name="Shao H."/>
            <person name="Ye R."/>
            <person name="Li L."/>
            <person name="Wei W."/>
            <person name="Wang X."/>
            <person name="Wang C."/>
            <person name="Yang T."/>
            <person name="Huo Q."/>
            <person name="Li W."/>
            <person name="Guo W."/>
            <person name="Chen H."/>
            <person name="Zhou L."/>
            <person name="Ni X."/>
            <person name="Tian J."/>
            <person name="Zhou Y."/>
            <person name="Sheng Y."/>
            <person name="Liu T."/>
            <person name="Pan Y."/>
            <person name="Xia L."/>
            <person name="Li J."/>
            <person name="Zhao F."/>
            <person name="Cao W."/>
        </authorList>
    </citation>
    <scope>NUCLEOTIDE SEQUENCE</scope>
    <source>
        <strain evidence="1">Hyas-2018</strain>
    </source>
</reference>
<name>A0ACB7SN26_HYAAI</name>
<organism evidence="1 2">
    <name type="scientific">Hyalomma asiaticum</name>
    <name type="common">Tick</name>
    <dbReference type="NCBI Taxonomy" id="266040"/>
    <lineage>
        <taxon>Eukaryota</taxon>
        <taxon>Metazoa</taxon>
        <taxon>Ecdysozoa</taxon>
        <taxon>Arthropoda</taxon>
        <taxon>Chelicerata</taxon>
        <taxon>Arachnida</taxon>
        <taxon>Acari</taxon>
        <taxon>Parasitiformes</taxon>
        <taxon>Ixodida</taxon>
        <taxon>Ixodoidea</taxon>
        <taxon>Ixodidae</taxon>
        <taxon>Hyalomminae</taxon>
        <taxon>Hyalomma</taxon>
    </lineage>
</organism>
<dbReference type="EMBL" id="CM023483">
    <property type="protein sequence ID" value="KAH6936268.1"/>
    <property type="molecule type" value="Genomic_DNA"/>
</dbReference>
<sequence length="402" mass="43752">MCAIRCGISHSLSRTADKKPQPQQEPTAATYPGKTTKEMQKPEDLPKAAHGLTKAPQELPKPPIKPPPTLKELPRGGTGSPEPAKALPATTAALPGAQEDKKKPPASLSQAAENQPKVLQEDQQKTPEQSPQAGKGQPKSPQEGQEKALDKPSQAAQGQPKALRKELQKAQEKAPQSGKDQLEVPQKDLQKAPEQPPQAGKDQPKVLQEDREKEPEKPPQAARAQLKSPQEDQEKAQEKPPKTGKAEPGNEVCLRVFLLWNAFDIVVTFVCDIALYYLVKSVNEEDYETTTEGVTTIQPSFPRKVMAFTQVLVLVMIKQYSDQQPPLVQGGSDHESSNISHMSTSQIAAWKAAYTTRRSTLHSIQERTLEMQAKGIGEAALTSRSIVTTPPSVTKHEAGSSP</sequence>
<keyword evidence="2" id="KW-1185">Reference proteome</keyword>
<proteinExistence type="predicted"/>
<evidence type="ECO:0000313" key="1">
    <source>
        <dbReference type="EMBL" id="KAH6936268.1"/>
    </source>
</evidence>
<comment type="caution">
    <text evidence="1">The sequence shown here is derived from an EMBL/GenBank/DDBJ whole genome shotgun (WGS) entry which is preliminary data.</text>
</comment>